<name>A0A6J4V1C6_9BACT</name>
<dbReference type="AlphaFoldDB" id="A0A6J4V1C6"/>
<dbReference type="InterPro" id="IPR009241">
    <property type="entry name" value="HigB-like"/>
</dbReference>
<protein>
    <recommendedName>
        <fullName evidence="2">Toxin HigB</fullName>
    </recommendedName>
</protein>
<reference evidence="1" key="1">
    <citation type="submission" date="2020-02" db="EMBL/GenBank/DDBJ databases">
        <authorList>
            <person name="Meier V. D."/>
        </authorList>
    </citation>
    <scope>NUCLEOTIDE SEQUENCE</scope>
    <source>
        <strain evidence="1">AVDCRST_MAG43</strain>
    </source>
</reference>
<dbReference type="EMBL" id="CADCWI010000097">
    <property type="protein sequence ID" value="CAA9562076.1"/>
    <property type="molecule type" value="Genomic_DNA"/>
</dbReference>
<evidence type="ECO:0000313" key="1">
    <source>
        <dbReference type="EMBL" id="CAA9562076.1"/>
    </source>
</evidence>
<gene>
    <name evidence="1" type="ORF">AVDCRST_MAG43-2005</name>
</gene>
<organism evidence="1">
    <name type="scientific">uncultured Thermomicrobiales bacterium</name>
    <dbReference type="NCBI Taxonomy" id="1645740"/>
    <lineage>
        <taxon>Bacteria</taxon>
        <taxon>Pseudomonadati</taxon>
        <taxon>Thermomicrobiota</taxon>
        <taxon>Thermomicrobia</taxon>
        <taxon>Thermomicrobiales</taxon>
        <taxon>environmental samples</taxon>
    </lineage>
</organism>
<sequence length="118" mass="13513">MWEVEYTDQFEEWWHSLQDVQQDAVAAAVEILEDSGPSLGRPLGDTIKGSRHSNMKELRPGTTGILWVLFAFDPRRHAILLIGGDKTGRWHEWYDEILPVADDLYDAHLQALRDEGVL</sequence>
<dbReference type="Pfam" id="PF05973">
    <property type="entry name" value="Gp49"/>
    <property type="match status" value="1"/>
</dbReference>
<evidence type="ECO:0008006" key="2">
    <source>
        <dbReference type="Google" id="ProtNLM"/>
    </source>
</evidence>
<proteinExistence type="predicted"/>
<accession>A0A6J4V1C6</accession>